<name>A0A939EM36_9HYPH</name>
<accession>A0A939EM36</accession>
<reference evidence="2" key="1">
    <citation type="submission" date="2021-03" db="EMBL/GenBank/DDBJ databases">
        <title>Roseibium sp. CAU 1637 isolated from Incheon.</title>
        <authorList>
            <person name="Kim W."/>
        </authorList>
    </citation>
    <scope>NUCLEOTIDE SEQUENCE</scope>
    <source>
        <strain evidence="2">CAU 1637</strain>
    </source>
</reference>
<dbReference type="InterPro" id="IPR029063">
    <property type="entry name" value="SAM-dependent_MTases_sf"/>
</dbReference>
<evidence type="ECO:0000313" key="2">
    <source>
        <dbReference type="EMBL" id="MBO0344670.1"/>
    </source>
</evidence>
<dbReference type="PANTHER" id="PTHR34009:SF2">
    <property type="entry name" value="PROTEIN STAR"/>
    <property type="match status" value="1"/>
</dbReference>
<dbReference type="RefSeq" id="WP_206938802.1">
    <property type="nucleotide sequence ID" value="NZ_JAFLNF010000002.1"/>
</dbReference>
<dbReference type="GO" id="GO:0005886">
    <property type="term" value="C:plasma membrane"/>
    <property type="evidence" value="ECO:0007669"/>
    <property type="project" value="TreeGrafter"/>
</dbReference>
<dbReference type="AlphaFoldDB" id="A0A939EM36"/>
<dbReference type="InterPro" id="IPR006342">
    <property type="entry name" value="FkbM_mtfrase"/>
</dbReference>
<dbReference type="GO" id="GO:0006888">
    <property type="term" value="P:endoplasmic reticulum to Golgi vesicle-mediated transport"/>
    <property type="evidence" value="ECO:0007669"/>
    <property type="project" value="TreeGrafter"/>
</dbReference>
<keyword evidence="3" id="KW-1185">Reference proteome</keyword>
<dbReference type="NCBIfam" id="TIGR01444">
    <property type="entry name" value="fkbM_fam"/>
    <property type="match status" value="1"/>
</dbReference>
<dbReference type="PANTHER" id="PTHR34009">
    <property type="entry name" value="PROTEIN STAR"/>
    <property type="match status" value="1"/>
</dbReference>
<feature type="domain" description="Methyltransferase FkbM" evidence="1">
    <location>
        <begin position="82"/>
        <end position="240"/>
    </location>
</feature>
<keyword evidence="2" id="KW-0808">Transferase</keyword>
<sequence length="258" mass="29333">MASRIGKRLLKSLNKRLTPLNICIDTRQSQLEKDGVIDDGAALLDLALSRHTDIASTAQLQQDVFALLVNDFKRGGYFVEFGATNGRKLSNSYVLETAFQWNGIVAEPAKVWHEDLRKNRRCHIETDCVWKATGETLEFTMANWGELSTLSEFSGSDAHAKQRRNAQTYPVNTISLLDLLRKFEAPAQIDYLSVDTEGSELEILSAFDFQTYRFNCITVEHNFTATREGLHALLTSNGYRRVLPHLSRWDDWYLPITT</sequence>
<keyword evidence="2" id="KW-0489">Methyltransferase</keyword>
<dbReference type="GO" id="GO:0005737">
    <property type="term" value="C:cytoplasm"/>
    <property type="evidence" value="ECO:0007669"/>
    <property type="project" value="GOC"/>
</dbReference>
<protein>
    <submittedName>
        <fullName evidence="2">FkbM family methyltransferase</fullName>
    </submittedName>
</protein>
<dbReference type="GO" id="GO:0032259">
    <property type="term" value="P:methylation"/>
    <property type="evidence" value="ECO:0007669"/>
    <property type="project" value="UniProtKB-KW"/>
</dbReference>
<dbReference type="InterPro" id="IPR053202">
    <property type="entry name" value="EGF_Rcpt_Signaling_Reg"/>
</dbReference>
<evidence type="ECO:0000259" key="1">
    <source>
        <dbReference type="Pfam" id="PF05050"/>
    </source>
</evidence>
<evidence type="ECO:0000313" key="3">
    <source>
        <dbReference type="Proteomes" id="UP000664779"/>
    </source>
</evidence>
<proteinExistence type="predicted"/>
<dbReference type="Pfam" id="PF05050">
    <property type="entry name" value="Methyltransf_21"/>
    <property type="match status" value="1"/>
</dbReference>
<dbReference type="Gene3D" id="3.40.50.150">
    <property type="entry name" value="Vaccinia Virus protein VP39"/>
    <property type="match status" value="1"/>
</dbReference>
<dbReference type="EMBL" id="JAFLNF010000002">
    <property type="protein sequence ID" value="MBO0344670.1"/>
    <property type="molecule type" value="Genomic_DNA"/>
</dbReference>
<gene>
    <name evidence="2" type="ORF">J0X15_05525</name>
</gene>
<dbReference type="Proteomes" id="UP000664779">
    <property type="component" value="Unassembled WGS sequence"/>
</dbReference>
<dbReference type="GO" id="GO:0016197">
    <property type="term" value="P:endosomal transport"/>
    <property type="evidence" value="ECO:0007669"/>
    <property type="project" value="TreeGrafter"/>
</dbReference>
<comment type="caution">
    <text evidence="2">The sequence shown here is derived from an EMBL/GenBank/DDBJ whole genome shotgun (WGS) entry which is preliminary data.</text>
</comment>
<dbReference type="GO" id="GO:0008168">
    <property type="term" value="F:methyltransferase activity"/>
    <property type="evidence" value="ECO:0007669"/>
    <property type="project" value="UniProtKB-KW"/>
</dbReference>
<dbReference type="SUPFAM" id="SSF53335">
    <property type="entry name" value="S-adenosyl-L-methionine-dependent methyltransferases"/>
    <property type="match status" value="1"/>
</dbReference>
<organism evidence="2 3">
    <name type="scientific">Roseibium limicola</name>
    <dbReference type="NCBI Taxonomy" id="2816037"/>
    <lineage>
        <taxon>Bacteria</taxon>
        <taxon>Pseudomonadati</taxon>
        <taxon>Pseudomonadota</taxon>
        <taxon>Alphaproteobacteria</taxon>
        <taxon>Hyphomicrobiales</taxon>
        <taxon>Stappiaceae</taxon>
        <taxon>Roseibium</taxon>
    </lineage>
</organism>